<protein>
    <submittedName>
        <fullName evidence="1">Putative UPF0481 protein</fullName>
    </submittedName>
</protein>
<dbReference type="Pfam" id="PF03140">
    <property type="entry name" value="DUF247"/>
    <property type="match status" value="1"/>
</dbReference>
<accession>A0A3S3NN73</accession>
<dbReference type="EMBL" id="QPKB01000008">
    <property type="protein sequence ID" value="RWR91051.1"/>
    <property type="molecule type" value="Genomic_DNA"/>
</dbReference>
<keyword evidence="2" id="KW-1185">Reference proteome</keyword>
<comment type="caution">
    <text evidence="1">The sequence shown here is derived from an EMBL/GenBank/DDBJ whole genome shotgun (WGS) entry which is preliminary data.</text>
</comment>
<dbReference type="InterPro" id="IPR004158">
    <property type="entry name" value="DUF247_pln"/>
</dbReference>
<dbReference type="AlphaFoldDB" id="A0A3S3NN73"/>
<dbReference type="Proteomes" id="UP000283530">
    <property type="component" value="Unassembled WGS sequence"/>
</dbReference>
<dbReference type="STRING" id="337451.A0A3S3NN73"/>
<proteinExistence type="predicted"/>
<sequence length="540" mass="61509">MEFSSLTQSINSNLGGLNPLLRVYEHEWIESTIQILEEENEEYGEQTPARIFTVPKTLLSDKEEAYVPHLVAIGPYHQKHPDLYPMMRYKISSAKRTQKVLKTRQIRDVVQHFKQMEYRIRACYDRFIDIRGETLAWMMAVDASFLLEYLQVYTKVVTFTKVPNYMSHLVDCSRRKSGHQTILRDIIMLENQIPLFVLKEFLSFCQIEKPNQFLAETLKGVCKVLSPIKSMGNFPSRDEELFERSHLLDLLYHTLLPCSKGQGMVVIEIEDKEEKKRALDDRGDRKEAFSSVLNKLASPLSALARYLKQAATSKEFSVLVKLPLQIVKKVTHSSKGKTIENLVALAEEVAEEVDMVDAKEPPIDETVIPSVTKLSSVGIKFCPTKGATFYLPIIVMDENSDVVLRNLVAYEASVAPEIMALSRYIELMNGIIDTEEDVKLLKESGIILNHLRGDMEVANMWNSMCKSVKTAKVPVLDDAIESVNTFYFSKLKVKVASIMKKYVFNSWKCLVFLAANFFLLLTTVQAVCSVYECKGLTYSS</sequence>
<reference evidence="1 2" key="1">
    <citation type="journal article" date="2019" name="Nat. Plants">
        <title>Stout camphor tree genome fills gaps in understanding of flowering plant genome evolution.</title>
        <authorList>
            <person name="Chaw S.M."/>
            <person name="Liu Y.C."/>
            <person name="Wu Y.W."/>
            <person name="Wang H.Y."/>
            <person name="Lin C.I."/>
            <person name="Wu C.S."/>
            <person name="Ke H.M."/>
            <person name="Chang L.Y."/>
            <person name="Hsu C.Y."/>
            <person name="Yang H.T."/>
            <person name="Sudianto E."/>
            <person name="Hsu M.H."/>
            <person name="Wu K.P."/>
            <person name="Wang L.N."/>
            <person name="Leebens-Mack J.H."/>
            <person name="Tsai I.J."/>
        </authorList>
    </citation>
    <scope>NUCLEOTIDE SEQUENCE [LARGE SCALE GENOMIC DNA]</scope>
    <source>
        <strain evidence="2">cv. Chaw 1501</strain>
        <tissue evidence="1">Young leaves</tissue>
    </source>
</reference>
<evidence type="ECO:0000313" key="2">
    <source>
        <dbReference type="Proteomes" id="UP000283530"/>
    </source>
</evidence>
<dbReference type="PANTHER" id="PTHR31549:SF277">
    <property type="entry name" value="OS08G0167400 PROTEIN"/>
    <property type="match status" value="1"/>
</dbReference>
<name>A0A3S3NN73_9MAGN</name>
<dbReference type="OrthoDB" id="1849062at2759"/>
<gene>
    <name evidence="1" type="ORF">CKAN_02018900</name>
</gene>
<organism evidence="1 2">
    <name type="scientific">Cinnamomum micranthum f. kanehirae</name>
    <dbReference type="NCBI Taxonomy" id="337451"/>
    <lineage>
        <taxon>Eukaryota</taxon>
        <taxon>Viridiplantae</taxon>
        <taxon>Streptophyta</taxon>
        <taxon>Embryophyta</taxon>
        <taxon>Tracheophyta</taxon>
        <taxon>Spermatophyta</taxon>
        <taxon>Magnoliopsida</taxon>
        <taxon>Magnoliidae</taxon>
        <taxon>Laurales</taxon>
        <taxon>Lauraceae</taxon>
        <taxon>Cinnamomum</taxon>
    </lineage>
</organism>
<evidence type="ECO:0000313" key="1">
    <source>
        <dbReference type="EMBL" id="RWR91051.1"/>
    </source>
</evidence>
<dbReference type="PANTHER" id="PTHR31549">
    <property type="entry name" value="PROTEIN, PUTATIVE (DUF247)-RELATED-RELATED"/>
    <property type="match status" value="1"/>
</dbReference>